<dbReference type="RefSeq" id="WP_349968201.1">
    <property type="nucleotide sequence ID" value="NZ_CP157942.1"/>
</dbReference>
<dbReference type="EMBL" id="CP157942">
    <property type="protein sequence ID" value="XBS67602.1"/>
    <property type="molecule type" value="Genomic_DNA"/>
</dbReference>
<proteinExistence type="predicted"/>
<organism evidence="2">
    <name type="scientific">Wolbachia endosymbiont of Armadillidium arcangelii</name>
    <dbReference type="NCBI Taxonomy" id="3158571"/>
    <lineage>
        <taxon>Bacteria</taxon>
        <taxon>Pseudomonadati</taxon>
        <taxon>Pseudomonadota</taxon>
        <taxon>Alphaproteobacteria</taxon>
        <taxon>Rickettsiales</taxon>
        <taxon>Anaplasmataceae</taxon>
        <taxon>Wolbachieae</taxon>
        <taxon>Wolbachia</taxon>
    </lineage>
</organism>
<dbReference type="InterPro" id="IPR001623">
    <property type="entry name" value="DnaJ_domain"/>
</dbReference>
<dbReference type="AlphaFoldDB" id="A0AAU7Q4D5"/>
<name>A0AAU7Q4D5_9RICK</name>
<dbReference type="SUPFAM" id="SSF46565">
    <property type="entry name" value="Chaperone J-domain"/>
    <property type="match status" value="1"/>
</dbReference>
<accession>A0AAU7Q4D5</accession>
<evidence type="ECO:0000259" key="1">
    <source>
        <dbReference type="PROSITE" id="PS50076"/>
    </source>
</evidence>
<evidence type="ECO:0000313" key="2">
    <source>
        <dbReference type="EMBL" id="XBS67602.1"/>
    </source>
</evidence>
<dbReference type="PROSITE" id="PS50076">
    <property type="entry name" value="DNAJ_2"/>
    <property type="match status" value="1"/>
</dbReference>
<dbReference type="Gene3D" id="1.10.287.110">
    <property type="entry name" value="DnaJ domain"/>
    <property type="match status" value="1"/>
</dbReference>
<reference evidence="2" key="1">
    <citation type="submission" date="2024-06" db="EMBL/GenBank/DDBJ databases">
        <authorList>
            <person name="Dussert Y."/>
            <person name="Peccoud J."/>
            <person name="Pigeault R."/>
        </authorList>
    </citation>
    <scope>NUCLEOTIDE SEQUENCE</scope>
    <source>
        <strain evidence="2">WArc</strain>
    </source>
</reference>
<dbReference type="InterPro" id="IPR036869">
    <property type="entry name" value="J_dom_sf"/>
</dbReference>
<protein>
    <recommendedName>
        <fullName evidence="1">J domain-containing protein</fullName>
    </recommendedName>
</protein>
<sequence length="201" mass="23476">MSQHFKLTGQEFYDNNDLFNVLEIKAEQIVGKDYQALSKFLKKQYNKLILVNHPDKGGDKNRFDQIYKAYQEVKKYIEPLESGNPCVKVSVDAESDGRLTAREFHYRRKLFNELKISEEEAVGKDFDGLIAILKRNDCSFGEDLKSYNELQAQIERILLNPNLDNFQKSAQSAKLMQELYQYIAKPSIQLYYSSKRKEKPN</sequence>
<feature type="domain" description="J" evidence="1">
    <location>
        <begin position="17"/>
        <end position="78"/>
    </location>
</feature>
<gene>
    <name evidence="2" type="ORF">ABLO99_02905</name>
</gene>